<feature type="compositionally biased region" description="Basic residues" evidence="1">
    <location>
        <begin position="129"/>
        <end position="138"/>
    </location>
</feature>
<feature type="compositionally biased region" description="Low complexity" evidence="1">
    <location>
        <begin position="294"/>
        <end position="309"/>
    </location>
</feature>
<gene>
    <name evidence="2" type="ORF">LXN57_16140</name>
</gene>
<feature type="compositionally biased region" description="Basic and acidic residues" evidence="1">
    <location>
        <begin position="115"/>
        <end position="128"/>
    </location>
</feature>
<feature type="region of interest" description="Disordered" evidence="1">
    <location>
        <begin position="294"/>
        <end position="329"/>
    </location>
</feature>
<accession>A0ABT0XZ81</accession>
<reference evidence="2 3" key="1">
    <citation type="submission" date="2022-06" db="EMBL/GenBank/DDBJ databases">
        <title>Actinoplanes abujensis sp. nov., isolated from Nigerian arid soil.</title>
        <authorList>
            <person name="Ding P."/>
        </authorList>
    </citation>
    <scope>NUCLEOTIDE SEQUENCE [LARGE SCALE GENOMIC DNA]</scope>
    <source>
        <strain evidence="3">TRM88002</strain>
    </source>
</reference>
<dbReference type="EMBL" id="JAMQOL010000019">
    <property type="protein sequence ID" value="MCM4079104.1"/>
    <property type="molecule type" value="Genomic_DNA"/>
</dbReference>
<dbReference type="Proteomes" id="UP001523216">
    <property type="component" value="Unassembled WGS sequence"/>
</dbReference>
<organism evidence="2 3">
    <name type="scientific">Paractinoplanes hotanensis</name>
    <dbReference type="NCBI Taxonomy" id="2906497"/>
    <lineage>
        <taxon>Bacteria</taxon>
        <taxon>Bacillati</taxon>
        <taxon>Actinomycetota</taxon>
        <taxon>Actinomycetes</taxon>
        <taxon>Micromonosporales</taxon>
        <taxon>Micromonosporaceae</taxon>
        <taxon>Paractinoplanes</taxon>
    </lineage>
</organism>
<evidence type="ECO:0000313" key="2">
    <source>
        <dbReference type="EMBL" id="MCM4079104.1"/>
    </source>
</evidence>
<evidence type="ECO:0000256" key="1">
    <source>
        <dbReference type="SAM" id="MobiDB-lite"/>
    </source>
</evidence>
<evidence type="ECO:0000313" key="3">
    <source>
        <dbReference type="Proteomes" id="UP001523216"/>
    </source>
</evidence>
<feature type="region of interest" description="Disordered" evidence="1">
    <location>
        <begin position="87"/>
        <end position="199"/>
    </location>
</feature>
<keyword evidence="3" id="KW-1185">Reference proteome</keyword>
<feature type="compositionally biased region" description="Basic and acidic residues" evidence="1">
    <location>
        <begin position="38"/>
        <end position="51"/>
    </location>
</feature>
<proteinExistence type="predicted"/>
<feature type="region of interest" description="Disordered" evidence="1">
    <location>
        <begin position="37"/>
        <end position="59"/>
    </location>
</feature>
<feature type="compositionally biased region" description="Low complexity" evidence="1">
    <location>
        <begin position="167"/>
        <end position="185"/>
    </location>
</feature>
<dbReference type="RefSeq" id="WP_251798977.1">
    <property type="nucleotide sequence ID" value="NZ_JAMQOL010000019.1"/>
</dbReference>
<comment type="caution">
    <text evidence="2">The sequence shown here is derived from an EMBL/GenBank/DDBJ whole genome shotgun (WGS) entry which is preliminary data.</text>
</comment>
<sequence>MQRLTGRILPVQRLTGRILPVQRLTGRILPVQRLTGRRRPDGRRYRTDRYGARAHPGPARPLLSRPTAALWLTAALLVSALLVASRTGPSGTLARPSDNTGRVPGHRPGPSGNRGRPDAFAPRHDRWHNSRAPRRPGAARRGYGKASGVPGSPGAARATPALNTPRGSTTLTGAALTGAIGPTPARTALTGTVRPTPARTDLAGATRTAMTPTGGILIESGRAATALRPAATLRRHVAAATAMRPVLLGEVRCASEGARVTGPPAALPRIRGAVPSGPLTRAVLVATTVAPGDRPAPAAGAGVAGPAARKGLTRSTGHGPPRPSPAVVTGGRAALTKTARLTGNRPTGTAVLARRGPTPAEVRTIRTRHGPPRAAVFTRPGCPPTGVLVAGRTRHRLTGAMPTDVRAVGST</sequence>
<name>A0ABT0XZ81_9ACTN</name>
<protein>
    <submittedName>
        <fullName evidence="2">Uncharacterized protein</fullName>
    </submittedName>
</protein>